<dbReference type="PROSITE" id="PS51831">
    <property type="entry name" value="HD"/>
    <property type="match status" value="1"/>
</dbReference>
<dbReference type="InterPro" id="IPR023293">
    <property type="entry name" value="dGTP_triP_hydro_central_sf"/>
</dbReference>
<evidence type="ECO:0000313" key="4">
    <source>
        <dbReference type="Proteomes" id="UP000005234"/>
    </source>
</evidence>
<dbReference type="PANTHER" id="PTHR11373">
    <property type="entry name" value="DEOXYNUCLEOSIDE TRIPHOSPHATE TRIPHOSPHOHYDROLASE"/>
    <property type="match status" value="1"/>
</dbReference>
<dbReference type="SMART" id="SM00471">
    <property type="entry name" value="HDc"/>
    <property type="match status" value="1"/>
</dbReference>
<evidence type="ECO:0000259" key="2">
    <source>
        <dbReference type="PROSITE" id="PS51831"/>
    </source>
</evidence>
<dbReference type="InterPro" id="IPR006674">
    <property type="entry name" value="HD_domain"/>
</dbReference>
<dbReference type="HOGENOM" id="CLU_028163_2_0_6"/>
<dbReference type="PANTHER" id="PTHR11373:SF40">
    <property type="entry name" value="DEOXYGUANOSINETRIPHOSPHATE TRIPHOSPHOHYDROLASE-LIKE PROTEIN 2"/>
    <property type="match status" value="1"/>
</dbReference>
<keyword evidence="1 3" id="KW-0378">Hydrolase</keyword>
<reference evidence="3" key="1">
    <citation type="submission" date="2012-02" db="EMBL/GenBank/DDBJ databases">
        <title>The complete genome of Frateuria aurantia DSM 6220.</title>
        <authorList>
            <consortium name="US DOE Joint Genome Institute (JGI-PGF)"/>
            <person name="Lucas S."/>
            <person name="Copeland A."/>
            <person name="Lapidus A."/>
            <person name="Glavina del Rio T."/>
            <person name="Dalin E."/>
            <person name="Tice H."/>
            <person name="Bruce D."/>
            <person name="Goodwin L."/>
            <person name="Pitluck S."/>
            <person name="Peters L."/>
            <person name="Ovchinnikova G."/>
            <person name="Teshima H."/>
            <person name="Kyrpides N."/>
            <person name="Mavromatis K."/>
            <person name="Ivanova N."/>
            <person name="Brettin T."/>
            <person name="Detter J.C."/>
            <person name="Han C."/>
            <person name="Larimer F."/>
            <person name="Land M."/>
            <person name="Hauser L."/>
            <person name="Markowitz V."/>
            <person name="Cheng J.-F."/>
            <person name="Hugenholtz P."/>
            <person name="Woyke T."/>
            <person name="Wu D."/>
            <person name="Brambilla E."/>
            <person name="Klenk H.-P."/>
            <person name="Eisen J.A."/>
        </authorList>
    </citation>
    <scope>NUCLEOTIDE SEQUENCE</scope>
    <source>
        <strain evidence="3">DSM 6220</strain>
    </source>
</reference>
<dbReference type="RefSeq" id="WP_014404319.1">
    <property type="nucleotide sequence ID" value="NC_017033.1"/>
</dbReference>
<sequence>MMNWDQLLNTTRLGHRAAKQEPGRSPFNSDHDKVIFSGSFRRLARKTQVHPLATNDHVHNRLTHSLEVACVGRTLGMRVGEKLISEQRIHPSFSPTDLGDIVQTACLAHDIGNPPFGHTGEEAIRHWFTHDAGSELIARLDIEEACDLRHFEGNAQGFRVLTTSEYHAYDDGMRLTYASLGSFVKYPWMSLAAVDGERPKRNKYGVYRAEQALFEEVAQATGLLQRGPQWYCRHPLVHLMEIADDFCYALLDLEDGIEMGILDWEEVFSLLEPVLDTSRIQELKQDMHRLRPGRRPPLIRGKVISEFVDAAAEAFIRNETAILAGEHDELLGLCDQRVRDCVIAAKELAKQKVFQHPRKIEMEIGAYNTIATVLDVSCHAALNYIHDNDMSDYKSRRVIDLIGKDSFGPAARPSDDQPWSRDYLTLMRALDFVSGMTDNYAMHLARQFKGFGSMT</sequence>
<proteinExistence type="predicted"/>
<dbReference type="GO" id="GO:0006203">
    <property type="term" value="P:dGTP catabolic process"/>
    <property type="evidence" value="ECO:0007669"/>
    <property type="project" value="TreeGrafter"/>
</dbReference>
<evidence type="ECO:0000313" key="3">
    <source>
        <dbReference type="EMBL" id="AFC87316.1"/>
    </source>
</evidence>
<dbReference type="Gene3D" id="1.10.3410.10">
    <property type="entry name" value="putative deoxyguanosinetriphosphate triphosphohydrolase like domain"/>
    <property type="match status" value="1"/>
</dbReference>
<protein>
    <submittedName>
        <fullName evidence="3">Deoxyguanosinetriphosphate triphosphohydrolase, putative</fullName>
    </submittedName>
</protein>
<dbReference type="STRING" id="767434.Fraau_2986"/>
<dbReference type="Pfam" id="PF01966">
    <property type="entry name" value="HD"/>
    <property type="match status" value="1"/>
</dbReference>
<feature type="domain" description="HD" evidence="2">
    <location>
        <begin position="61"/>
        <end position="249"/>
    </location>
</feature>
<dbReference type="eggNOG" id="COG0232">
    <property type="taxonomic scope" value="Bacteria"/>
</dbReference>
<dbReference type="InterPro" id="IPR050135">
    <property type="entry name" value="dGTPase-like"/>
</dbReference>
<dbReference type="InterPro" id="IPR006261">
    <property type="entry name" value="dGTPase"/>
</dbReference>
<dbReference type="EMBL" id="CP003350">
    <property type="protein sequence ID" value="AFC87316.1"/>
    <property type="molecule type" value="Genomic_DNA"/>
</dbReference>
<dbReference type="Gene3D" id="1.10.3550.10">
    <property type="entry name" value="eoxyguanosinetriphosphate triphosphohydrolase domain-like"/>
    <property type="match status" value="1"/>
</dbReference>
<dbReference type="Gene3D" id="1.10.3210.10">
    <property type="entry name" value="Hypothetical protein af1432"/>
    <property type="match status" value="1"/>
</dbReference>
<dbReference type="NCBIfam" id="TIGR01353">
    <property type="entry name" value="dGTP_triPase"/>
    <property type="match status" value="1"/>
</dbReference>
<accession>H8L2W0</accession>
<dbReference type="GO" id="GO:0008832">
    <property type="term" value="F:dGTPase activity"/>
    <property type="evidence" value="ECO:0007669"/>
    <property type="project" value="TreeGrafter"/>
</dbReference>
<evidence type="ECO:0000256" key="1">
    <source>
        <dbReference type="ARBA" id="ARBA00022801"/>
    </source>
</evidence>
<dbReference type="AlphaFoldDB" id="H8L2W0"/>
<name>H8L2W0_FRAAD</name>
<dbReference type="Proteomes" id="UP000005234">
    <property type="component" value="Chromosome"/>
</dbReference>
<gene>
    <name evidence="3" type="ordered locus">Fraau_2986</name>
</gene>
<dbReference type="NCBIfam" id="NF002205">
    <property type="entry name" value="PRK01096.1"/>
    <property type="match status" value="1"/>
</dbReference>
<dbReference type="InterPro" id="IPR027432">
    <property type="entry name" value="dGTP_triphosphohydrolase_C"/>
</dbReference>
<dbReference type="InterPro" id="IPR003607">
    <property type="entry name" value="HD/PDEase_dom"/>
</dbReference>
<keyword evidence="4" id="KW-1185">Reference proteome</keyword>
<organism evidence="3 4">
    <name type="scientific">Frateuria aurantia (strain ATCC 33424 / DSM 6220 / KCTC 2777 / LMG 1558 / NBRC 3245 / NCIMB 13370)</name>
    <name type="common">Acetobacter aurantius</name>
    <dbReference type="NCBI Taxonomy" id="767434"/>
    <lineage>
        <taxon>Bacteria</taxon>
        <taxon>Pseudomonadati</taxon>
        <taxon>Pseudomonadota</taxon>
        <taxon>Gammaproteobacteria</taxon>
        <taxon>Lysobacterales</taxon>
        <taxon>Rhodanobacteraceae</taxon>
        <taxon>Frateuria</taxon>
    </lineage>
</organism>
<dbReference type="KEGG" id="fau:Fraau_2986"/>
<dbReference type="SUPFAM" id="SSF109604">
    <property type="entry name" value="HD-domain/PDEase-like"/>
    <property type="match status" value="1"/>
</dbReference>
<dbReference type="CDD" id="cd00077">
    <property type="entry name" value="HDc"/>
    <property type="match status" value="1"/>
</dbReference>